<feature type="region of interest" description="Disordered" evidence="3">
    <location>
        <begin position="1"/>
        <end position="26"/>
    </location>
</feature>
<dbReference type="InterPro" id="IPR000183">
    <property type="entry name" value="Orn/DAP/Arg_de-COase"/>
</dbReference>
<accession>A0ABW6X540</accession>
<dbReference type="PANTHER" id="PTHR43727:SF2">
    <property type="entry name" value="GROUP IV DECARBOXYLASE"/>
    <property type="match status" value="1"/>
</dbReference>
<dbReference type="EMBL" id="JBIBEG010000003">
    <property type="protein sequence ID" value="MFF5897126.1"/>
    <property type="molecule type" value="Genomic_DNA"/>
</dbReference>
<dbReference type="SUPFAM" id="SSF50621">
    <property type="entry name" value="Alanine racemase C-terminal domain-like"/>
    <property type="match status" value="1"/>
</dbReference>
<dbReference type="InterPro" id="IPR002433">
    <property type="entry name" value="Orn_de-COase"/>
</dbReference>
<proteinExistence type="predicted"/>
<gene>
    <name evidence="5" type="ORF">ACFY8O_14495</name>
</gene>
<reference evidence="5 6" key="1">
    <citation type="submission" date="2024-10" db="EMBL/GenBank/DDBJ databases">
        <title>The Natural Products Discovery Center: Release of the First 8490 Sequenced Strains for Exploring Actinobacteria Biosynthetic Diversity.</title>
        <authorList>
            <person name="Kalkreuter E."/>
            <person name="Kautsar S.A."/>
            <person name="Yang D."/>
            <person name="Bader C.D."/>
            <person name="Teijaro C.N."/>
            <person name="Fluegel L."/>
            <person name="Davis C.M."/>
            <person name="Simpson J.R."/>
            <person name="Lauterbach L."/>
            <person name="Steele A.D."/>
            <person name="Gui C."/>
            <person name="Meng S."/>
            <person name="Li G."/>
            <person name="Viehrig K."/>
            <person name="Ye F."/>
            <person name="Su P."/>
            <person name="Kiefer A.F."/>
            <person name="Nichols A."/>
            <person name="Cepeda A.J."/>
            <person name="Yan W."/>
            <person name="Fan B."/>
            <person name="Jiang Y."/>
            <person name="Adhikari A."/>
            <person name="Zheng C.-J."/>
            <person name="Schuster L."/>
            <person name="Cowan T.M."/>
            <person name="Smanski M.J."/>
            <person name="Chevrette M.G."/>
            <person name="De Carvalho L.P.S."/>
            <person name="Shen B."/>
        </authorList>
    </citation>
    <scope>NUCLEOTIDE SEQUENCE [LARGE SCALE GENOMIC DNA]</scope>
    <source>
        <strain evidence="5 6">NPDC012540</strain>
    </source>
</reference>
<dbReference type="Pfam" id="PF02784">
    <property type="entry name" value="Orn_Arg_deC_N"/>
    <property type="match status" value="1"/>
</dbReference>
<dbReference type="PRINTS" id="PR01179">
    <property type="entry name" value="ODADCRBXLASE"/>
</dbReference>
<dbReference type="InterPro" id="IPR009006">
    <property type="entry name" value="Ala_racemase/Decarboxylase_C"/>
</dbReference>
<name>A0ABW6X540_9ACTN</name>
<dbReference type="RefSeq" id="WP_387901908.1">
    <property type="nucleotide sequence ID" value="NZ_JBIBEG010000003.1"/>
</dbReference>
<evidence type="ECO:0000313" key="6">
    <source>
        <dbReference type="Proteomes" id="UP001602322"/>
    </source>
</evidence>
<comment type="cofactor">
    <cofactor evidence="1">
        <name>pyridoxal 5'-phosphate</name>
        <dbReference type="ChEBI" id="CHEBI:597326"/>
    </cofactor>
</comment>
<dbReference type="GO" id="GO:0008784">
    <property type="term" value="F:alanine racemase activity"/>
    <property type="evidence" value="ECO:0007669"/>
    <property type="project" value="UniProtKB-EC"/>
</dbReference>
<dbReference type="Gene3D" id="3.20.20.10">
    <property type="entry name" value="Alanine racemase"/>
    <property type="match status" value="1"/>
</dbReference>
<feature type="compositionally biased region" description="Low complexity" evidence="3">
    <location>
        <begin position="1"/>
        <end position="19"/>
    </location>
</feature>
<keyword evidence="6" id="KW-1185">Reference proteome</keyword>
<dbReference type="InterPro" id="IPR029066">
    <property type="entry name" value="PLP-binding_barrel"/>
</dbReference>
<dbReference type="PANTHER" id="PTHR43727">
    <property type="entry name" value="DIAMINOPIMELATE DECARBOXYLASE"/>
    <property type="match status" value="1"/>
</dbReference>
<dbReference type="PRINTS" id="PR01182">
    <property type="entry name" value="ORNDCRBXLASE"/>
</dbReference>
<feature type="domain" description="Orn/DAP/Arg decarboxylase 2 N-terminal" evidence="4">
    <location>
        <begin position="64"/>
        <end position="289"/>
    </location>
</feature>
<evidence type="ECO:0000313" key="5">
    <source>
        <dbReference type="EMBL" id="MFF5897126.1"/>
    </source>
</evidence>
<dbReference type="EC" id="5.1.1.1" evidence="5"/>
<evidence type="ECO:0000256" key="1">
    <source>
        <dbReference type="ARBA" id="ARBA00001933"/>
    </source>
</evidence>
<protein>
    <submittedName>
        <fullName evidence="5">Alanine racemase</fullName>
        <ecNumber evidence="5">5.1.1.1</ecNumber>
    </submittedName>
</protein>
<evidence type="ECO:0000256" key="2">
    <source>
        <dbReference type="ARBA" id="ARBA00022898"/>
    </source>
</evidence>
<comment type="caution">
    <text evidence="5">The sequence shown here is derived from an EMBL/GenBank/DDBJ whole genome shotgun (WGS) entry which is preliminary data.</text>
</comment>
<keyword evidence="5" id="KW-0413">Isomerase</keyword>
<dbReference type="Gene3D" id="2.40.37.10">
    <property type="entry name" value="Lyase, Ornithine Decarboxylase, Chain A, domain 1"/>
    <property type="match status" value="1"/>
</dbReference>
<evidence type="ECO:0000256" key="3">
    <source>
        <dbReference type="SAM" id="MobiDB-lite"/>
    </source>
</evidence>
<dbReference type="Proteomes" id="UP001602322">
    <property type="component" value="Unassembled WGS sequence"/>
</dbReference>
<keyword evidence="2" id="KW-0663">Pyridoxal phosphate</keyword>
<dbReference type="SUPFAM" id="SSF51419">
    <property type="entry name" value="PLP-binding barrel"/>
    <property type="match status" value="1"/>
</dbReference>
<sequence>MSTDTVTETGTTGTGTHTPVTPPTPTDRQALLLARRAGATPAYLYDRGELRAAVARVRAASVEGAGLYYSLKANPHPGVVNALAPLVDGFDVCSRAEMETALDSGTPPGRVLFTGPAKSRDEAAAALAAEVAVTVESLRQAALLARTAAELGIGGRAVIRLNTPYPARVPGGEPSPNQFGVDADDEARVVETLRAGGLSVSGLQMFWGSQYADPAVVHAARAAMTARALACVDRFALEVDFVSVGGGIAMPWCDADPDVDWAAMGTPLSALPDGAAALPLVCEYGRSLVGPAGSLLTTVLDTKTVGGLRHVLVDAGMNHVMIASRLVAGNGRGEVRVRAVGARPDAPTGPVRVTGPLCSQLDVLADGVLLPEVEPGDLLLFAGVGAYGPTFSPGGFLSRDPAREVVHGDV</sequence>
<organism evidence="5 6">
    <name type="scientific">Streptomyces argenteolus</name>
    <dbReference type="NCBI Taxonomy" id="67274"/>
    <lineage>
        <taxon>Bacteria</taxon>
        <taxon>Bacillati</taxon>
        <taxon>Actinomycetota</taxon>
        <taxon>Actinomycetes</taxon>
        <taxon>Kitasatosporales</taxon>
        <taxon>Streptomycetaceae</taxon>
        <taxon>Streptomyces</taxon>
    </lineage>
</organism>
<evidence type="ECO:0000259" key="4">
    <source>
        <dbReference type="Pfam" id="PF02784"/>
    </source>
</evidence>
<dbReference type="InterPro" id="IPR022644">
    <property type="entry name" value="De-COase2_N"/>
</dbReference>